<name>A0A6J4UAQ1_9BACT</name>
<dbReference type="EMBL" id="CADCWJ010000059">
    <property type="protein sequence ID" value="CAA9542669.1"/>
    <property type="molecule type" value="Genomic_DNA"/>
</dbReference>
<evidence type="ECO:0000313" key="2">
    <source>
        <dbReference type="EMBL" id="CAA9542669.1"/>
    </source>
</evidence>
<sequence>MRFRRGEPGSPVTVRCWREREALDHLVVGAVALKMAAHKLDFRYRDRERVAVRHRAGFGGPLEPGADRLGQITDAGAVGAAHASERDMWMELALFERELVFGQGRADRVPQSVQPVSRSVEPEPDHPGTLQLREDAEICRPQRERFVPGDDLRQGQAQDLGPLGFNLAEEVQRDVGVSRSGPAHRPALLLEIGDGPVHQGDYVGRQWHGEEEAQRSDRRSFLRPFFGECRLWWAAGALGHVPSIRDRRGILSHGDGCVAVRG</sequence>
<proteinExistence type="predicted"/>
<reference evidence="2" key="1">
    <citation type="submission" date="2020-02" db="EMBL/GenBank/DDBJ databases">
        <authorList>
            <person name="Meier V. D."/>
        </authorList>
    </citation>
    <scope>NUCLEOTIDE SEQUENCE</scope>
    <source>
        <strain evidence="2">AVDCRST_MAG87</strain>
    </source>
</reference>
<accession>A0A6J4UAQ1</accession>
<evidence type="ECO:0000256" key="1">
    <source>
        <dbReference type="SAM" id="MobiDB-lite"/>
    </source>
</evidence>
<organism evidence="2">
    <name type="scientific">uncultured Thermomicrobiales bacterium</name>
    <dbReference type="NCBI Taxonomy" id="1645740"/>
    <lineage>
        <taxon>Bacteria</taxon>
        <taxon>Pseudomonadati</taxon>
        <taxon>Thermomicrobiota</taxon>
        <taxon>Thermomicrobia</taxon>
        <taxon>Thermomicrobiales</taxon>
        <taxon>environmental samples</taxon>
    </lineage>
</organism>
<gene>
    <name evidence="2" type="ORF">AVDCRST_MAG87-210</name>
</gene>
<feature type="compositionally biased region" description="Low complexity" evidence="1">
    <location>
        <begin position="110"/>
        <end position="119"/>
    </location>
</feature>
<dbReference type="AlphaFoldDB" id="A0A6J4UAQ1"/>
<protein>
    <submittedName>
        <fullName evidence="2">Uncharacterized protein</fullName>
    </submittedName>
</protein>
<feature type="compositionally biased region" description="Basic and acidic residues" evidence="1">
    <location>
        <begin position="120"/>
        <end position="129"/>
    </location>
</feature>
<feature type="region of interest" description="Disordered" evidence="1">
    <location>
        <begin position="110"/>
        <end position="129"/>
    </location>
</feature>